<comment type="caution">
    <text evidence="3">The sequence shown here is derived from an EMBL/GenBank/DDBJ whole genome shotgun (WGS) entry which is preliminary data.</text>
</comment>
<sequence length="361" mass="38093">MRRRSLIAAAGAAALLLAGCANTPRQDAGTLAIGKLTTALPDGVTLLRPARGAPQLVTAQGQARTGQRASANDAQTRFLVGSISKWIATVAVLRLVDQGRLALDQPVTTWLPELPPASRAVTLRHLLSNTSGIPNGVAQALRQDRAAIEGSRITPLEGALRYGTGAPAFEPGSRFDYSFTNWVIVGGIVERVTGDPFQQVVARLVLQPAGVRDTGFADAAWESLPHAALAYAKDKTTRKSSAMPPMVAASGTVYSTAADLVAIADAVYAGGLLSDRARRELLTVQHAAEDYALGCRVREIGKNSTKHTVVWNSGVFGGYKTLLAYAPANGAAVVLLNNTDIEQAEQRETAQKLLDALLQAR</sequence>
<dbReference type="RefSeq" id="WP_258845532.1">
    <property type="nucleotide sequence ID" value="NZ_JANUGX010000011.1"/>
</dbReference>
<feature type="signal peptide" evidence="1">
    <location>
        <begin position="1"/>
        <end position="23"/>
    </location>
</feature>
<dbReference type="Proteomes" id="UP001205560">
    <property type="component" value="Unassembled WGS sequence"/>
</dbReference>
<keyword evidence="4" id="KW-1185">Reference proteome</keyword>
<dbReference type="Gene3D" id="3.40.710.10">
    <property type="entry name" value="DD-peptidase/beta-lactamase superfamily"/>
    <property type="match status" value="1"/>
</dbReference>
<organism evidence="3 4">
    <name type="scientific">Massilia norwichensis</name>
    <dbReference type="NCBI Taxonomy" id="1442366"/>
    <lineage>
        <taxon>Bacteria</taxon>
        <taxon>Pseudomonadati</taxon>
        <taxon>Pseudomonadota</taxon>
        <taxon>Betaproteobacteria</taxon>
        <taxon>Burkholderiales</taxon>
        <taxon>Oxalobacteraceae</taxon>
        <taxon>Telluria group</taxon>
        <taxon>Massilia</taxon>
    </lineage>
</organism>
<evidence type="ECO:0000256" key="1">
    <source>
        <dbReference type="SAM" id="SignalP"/>
    </source>
</evidence>
<dbReference type="SUPFAM" id="SSF56601">
    <property type="entry name" value="beta-lactamase/transpeptidase-like"/>
    <property type="match status" value="1"/>
</dbReference>
<reference evidence="3 4" key="1">
    <citation type="submission" date="2022-08" db="EMBL/GenBank/DDBJ databases">
        <title>Reclassification of Massilia species as members of the genera Telluria, Duganella, Pseudoduganella, Mokoshia gen. nov. and Zemynaea gen. nov. using orthogonal and non-orthogonal genome-based approaches.</title>
        <authorList>
            <person name="Bowman J.P."/>
        </authorList>
    </citation>
    <scope>NUCLEOTIDE SEQUENCE [LARGE SCALE GENOMIC DNA]</scope>
    <source>
        <strain evidence="3 4">LMG 28164</strain>
    </source>
</reference>
<accession>A0ABT2A6H5</accession>
<proteinExistence type="predicted"/>
<feature type="chain" id="PRO_5046270576" evidence="1">
    <location>
        <begin position="24"/>
        <end position="361"/>
    </location>
</feature>
<dbReference type="PANTHER" id="PTHR46825">
    <property type="entry name" value="D-ALANYL-D-ALANINE-CARBOXYPEPTIDASE/ENDOPEPTIDASE AMPH"/>
    <property type="match status" value="1"/>
</dbReference>
<evidence type="ECO:0000313" key="4">
    <source>
        <dbReference type="Proteomes" id="UP001205560"/>
    </source>
</evidence>
<gene>
    <name evidence="3" type="ORF">NX782_11200</name>
</gene>
<evidence type="ECO:0000259" key="2">
    <source>
        <dbReference type="Pfam" id="PF00144"/>
    </source>
</evidence>
<name>A0ABT2A6H5_9BURK</name>
<feature type="domain" description="Beta-lactamase-related" evidence="2">
    <location>
        <begin position="67"/>
        <end position="355"/>
    </location>
</feature>
<protein>
    <submittedName>
        <fullName evidence="3">Beta-lactamase family protein</fullName>
    </submittedName>
</protein>
<dbReference type="InterPro" id="IPR001466">
    <property type="entry name" value="Beta-lactam-related"/>
</dbReference>
<dbReference type="Pfam" id="PF00144">
    <property type="entry name" value="Beta-lactamase"/>
    <property type="match status" value="1"/>
</dbReference>
<dbReference type="EMBL" id="JANUGX010000011">
    <property type="protein sequence ID" value="MCS0589768.1"/>
    <property type="molecule type" value="Genomic_DNA"/>
</dbReference>
<keyword evidence="1" id="KW-0732">Signal</keyword>
<dbReference type="InterPro" id="IPR050491">
    <property type="entry name" value="AmpC-like"/>
</dbReference>
<dbReference type="PANTHER" id="PTHR46825:SF9">
    <property type="entry name" value="BETA-LACTAMASE-RELATED DOMAIN-CONTAINING PROTEIN"/>
    <property type="match status" value="1"/>
</dbReference>
<dbReference type="PROSITE" id="PS51257">
    <property type="entry name" value="PROKAR_LIPOPROTEIN"/>
    <property type="match status" value="1"/>
</dbReference>
<dbReference type="InterPro" id="IPR012338">
    <property type="entry name" value="Beta-lactam/transpept-like"/>
</dbReference>
<evidence type="ECO:0000313" key="3">
    <source>
        <dbReference type="EMBL" id="MCS0589768.1"/>
    </source>
</evidence>